<keyword evidence="2" id="KW-1185">Reference proteome</keyword>
<accession>A0AAD5G0F2</accession>
<evidence type="ECO:0000313" key="1">
    <source>
        <dbReference type="EMBL" id="KAI5965055.1"/>
    </source>
</evidence>
<reference evidence="1 2" key="1">
    <citation type="journal article" date="2022" name="DNA Res.">
        <title>Genome analysis of five recently described species of the CUG-Ser clade uncovers Candida theae as a new hybrid lineage with pathogenic potential in the Candida parapsilosis species complex.</title>
        <authorList>
            <person name="Mixao V."/>
            <person name="Del Olmo V."/>
            <person name="Hegedusova E."/>
            <person name="Saus E."/>
            <person name="Pryszcz L."/>
            <person name="Cillingova A."/>
            <person name="Nosek J."/>
            <person name="Gabaldon T."/>
        </authorList>
    </citation>
    <scope>NUCLEOTIDE SEQUENCE [LARGE SCALE GENOMIC DNA]</scope>
    <source>
        <strain evidence="1 2">CBS 12239</strain>
    </source>
</reference>
<dbReference type="GeneID" id="76148907"/>
<dbReference type="AlphaFoldDB" id="A0AAD5G0F2"/>
<dbReference type="Proteomes" id="UP001204833">
    <property type="component" value="Unassembled WGS sequence"/>
</dbReference>
<sequence length="324" mass="36848">MNTENIVTEDKSWVDILREKASNESRQPKDSKSEMPDLKESLQFILGVLDQGATLWNSRTIAKLLASFELLSSSSDCDIYSAYNELKTNNSIITILLYLNYLSSHNACSYYVDSLPNPITSTFKVLQLPPLSKPEEFVTTASDLLNESHKLENLYNLQRQVLHLMNQNMERECQHFGPGSSPLDAKLIISFHELLLASVLSTRICCMNYPQSKKSCIEAQTNIVLNKALNLQYVAVNTSRLWVCLINFANDICYSDLRYINNFLELFESLLRQNGKVLKDALISGGLQFFVDTFVPGHVWFEVVADSVADCTIDYSQFKYLYNL</sequence>
<name>A0AAD5G0F2_9ASCO</name>
<comment type="caution">
    <text evidence="1">The sequence shown here is derived from an EMBL/GenBank/DDBJ whole genome shotgun (WGS) entry which is preliminary data.</text>
</comment>
<dbReference type="EMBL" id="JAIHNG010000046">
    <property type="protein sequence ID" value="KAI5965055.1"/>
    <property type="molecule type" value="Genomic_DNA"/>
</dbReference>
<dbReference type="RefSeq" id="XP_051610622.1">
    <property type="nucleotide sequence ID" value="XM_051755359.1"/>
</dbReference>
<proteinExistence type="predicted"/>
<protein>
    <submittedName>
        <fullName evidence="1">Uncharacterized protein</fullName>
    </submittedName>
</protein>
<organism evidence="1 2">
    <name type="scientific">Candida theae</name>
    <dbReference type="NCBI Taxonomy" id="1198502"/>
    <lineage>
        <taxon>Eukaryota</taxon>
        <taxon>Fungi</taxon>
        <taxon>Dikarya</taxon>
        <taxon>Ascomycota</taxon>
        <taxon>Saccharomycotina</taxon>
        <taxon>Pichiomycetes</taxon>
        <taxon>Debaryomycetaceae</taxon>
        <taxon>Candida/Lodderomyces clade</taxon>
        <taxon>Candida</taxon>
    </lineage>
</organism>
<gene>
    <name evidence="1" type="ORF">KGF57_000848</name>
</gene>
<evidence type="ECO:0000313" key="2">
    <source>
        <dbReference type="Proteomes" id="UP001204833"/>
    </source>
</evidence>